<accession>A8M7F7</accession>
<comment type="similarity">
    <text evidence="1">Belongs to the carbohydrate kinase PfkB family.</text>
</comment>
<sequence>MTRILAIGEAMVELTHQGPTALSLSYAGDTANTAVYLQRLLGSTGSVDYATAVGDDPYSEGLVERLAEEGLGTRLVWRRIGRRLGLYLVRTDDTGERHFVYYRAGSAATGLFGPGHDPGADAAIASYDLVYLSLITLQILTPVARARLWDVLDNVRAHGGRVVFDGNYRPTGWPNARQARIAAEAALRRTDVALPTWSDEQALFGEHSPDDCIDRLRALGVAEGVVKNGPAPCVAFTATDAYHVAPTLVARVVDTTAAGDAFNAAFLAARLQGASLVEAARAGHRLAGSVIQHPGAIVPTALLPPAVPATRHIDSGPSYPRTIHG</sequence>
<dbReference type="PANTHER" id="PTHR43085:SF15">
    <property type="entry name" value="2-DEHYDRO-3-DEOXYGLUCONOKINASE"/>
    <property type="match status" value="1"/>
</dbReference>
<dbReference type="PANTHER" id="PTHR43085">
    <property type="entry name" value="HEXOKINASE FAMILY MEMBER"/>
    <property type="match status" value="1"/>
</dbReference>
<evidence type="ECO:0000256" key="2">
    <source>
        <dbReference type="ARBA" id="ARBA00022679"/>
    </source>
</evidence>
<dbReference type="OrthoDB" id="9808601at2"/>
<evidence type="ECO:0000313" key="5">
    <source>
        <dbReference type="EMBL" id="ABV98830.1"/>
    </source>
</evidence>
<dbReference type="InterPro" id="IPR029056">
    <property type="entry name" value="Ribokinase-like"/>
</dbReference>
<protein>
    <submittedName>
        <fullName evidence="5">PfkB domain protein</fullName>
    </submittedName>
</protein>
<dbReference type="PATRIC" id="fig|391037.6.peg.3040"/>
<evidence type="ECO:0000259" key="4">
    <source>
        <dbReference type="Pfam" id="PF00294"/>
    </source>
</evidence>
<dbReference type="GO" id="GO:0005829">
    <property type="term" value="C:cytosol"/>
    <property type="evidence" value="ECO:0007669"/>
    <property type="project" value="TreeGrafter"/>
</dbReference>
<keyword evidence="3" id="KW-0418">Kinase</keyword>
<organism evidence="5">
    <name type="scientific">Salinispora arenicola (strain CNS-205)</name>
    <dbReference type="NCBI Taxonomy" id="391037"/>
    <lineage>
        <taxon>Bacteria</taxon>
        <taxon>Bacillati</taxon>
        <taxon>Actinomycetota</taxon>
        <taxon>Actinomycetes</taxon>
        <taxon>Micromonosporales</taxon>
        <taxon>Micromonosporaceae</taxon>
        <taxon>Salinispora</taxon>
    </lineage>
</organism>
<dbReference type="HOGENOM" id="CLU_027634_8_0_11"/>
<dbReference type="InterPro" id="IPR002173">
    <property type="entry name" value="Carboh/pur_kinase_PfkB_CS"/>
</dbReference>
<dbReference type="PROSITE" id="PS00584">
    <property type="entry name" value="PFKB_KINASES_2"/>
    <property type="match status" value="1"/>
</dbReference>
<evidence type="ECO:0000256" key="1">
    <source>
        <dbReference type="ARBA" id="ARBA00010688"/>
    </source>
</evidence>
<keyword evidence="2" id="KW-0808">Transferase</keyword>
<dbReference type="Gene3D" id="3.40.1190.20">
    <property type="match status" value="1"/>
</dbReference>
<evidence type="ECO:0000256" key="3">
    <source>
        <dbReference type="ARBA" id="ARBA00022777"/>
    </source>
</evidence>
<dbReference type="KEGG" id="saq:Sare_3006"/>
<dbReference type="eggNOG" id="COG0524">
    <property type="taxonomic scope" value="Bacteria"/>
</dbReference>
<dbReference type="GO" id="GO:0006974">
    <property type="term" value="P:DNA damage response"/>
    <property type="evidence" value="ECO:0007669"/>
    <property type="project" value="TreeGrafter"/>
</dbReference>
<dbReference type="EMBL" id="CP000850">
    <property type="protein sequence ID" value="ABV98830.1"/>
    <property type="molecule type" value="Genomic_DNA"/>
</dbReference>
<name>A8M7F7_SALAI</name>
<dbReference type="InterPro" id="IPR011611">
    <property type="entry name" value="PfkB_dom"/>
</dbReference>
<proteinExistence type="inferred from homology"/>
<dbReference type="STRING" id="391037.Sare_3006"/>
<dbReference type="GO" id="GO:0008673">
    <property type="term" value="F:2-dehydro-3-deoxygluconokinase activity"/>
    <property type="evidence" value="ECO:0007669"/>
    <property type="project" value="TreeGrafter"/>
</dbReference>
<dbReference type="InterPro" id="IPR050306">
    <property type="entry name" value="PfkB_Carbo_kinase"/>
</dbReference>
<dbReference type="GO" id="GO:0042840">
    <property type="term" value="P:D-glucuronate catabolic process"/>
    <property type="evidence" value="ECO:0007669"/>
    <property type="project" value="TreeGrafter"/>
</dbReference>
<feature type="domain" description="Carbohydrate kinase PfkB" evidence="4">
    <location>
        <begin position="1"/>
        <end position="299"/>
    </location>
</feature>
<dbReference type="Pfam" id="PF00294">
    <property type="entry name" value="PfkB"/>
    <property type="match status" value="1"/>
</dbReference>
<dbReference type="SUPFAM" id="SSF53613">
    <property type="entry name" value="Ribokinase-like"/>
    <property type="match status" value="1"/>
</dbReference>
<dbReference type="CDD" id="cd01166">
    <property type="entry name" value="KdgK"/>
    <property type="match status" value="1"/>
</dbReference>
<gene>
    <name evidence="5" type="ordered locus">Sare_3006</name>
</gene>
<reference evidence="5" key="1">
    <citation type="submission" date="2007-10" db="EMBL/GenBank/DDBJ databases">
        <title>Complete sequence of Salinispora arenicola CNS-205.</title>
        <authorList>
            <consortium name="US DOE Joint Genome Institute"/>
            <person name="Copeland A."/>
            <person name="Lucas S."/>
            <person name="Lapidus A."/>
            <person name="Barry K."/>
            <person name="Glavina del Rio T."/>
            <person name="Dalin E."/>
            <person name="Tice H."/>
            <person name="Pitluck S."/>
            <person name="Foster B."/>
            <person name="Schmutz J."/>
            <person name="Larimer F."/>
            <person name="Land M."/>
            <person name="Hauser L."/>
            <person name="Kyrpides N."/>
            <person name="Ivanova N."/>
            <person name="Jensen P.R."/>
            <person name="Moore B.S."/>
            <person name="Penn K."/>
            <person name="Jenkins C."/>
            <person name="Udwary D."/>
            <person name="Xiang L."/>
            <person name="Gontang E."/>
            <person name="Richardson P."/>
        </authorList>
    </citation>
    <scope>NUCLEOTIDE SEQUENCE [LARGE SCALE GENOMIC DNA]</scope>
    <source>
        <strain evidence="5">CNS-205</strain>
    </source>
</reference>
<dbReference type="AlphaFoldDB" id="A8M7F7"/>
<dbReference type="GO" id="GO:0019698">
    <property type="term" value="P:D-galacturonate catabolic process"/>
    <property type="evidence" value="ECO:0007669"/>
    <property type="project" value="TreeGrafter"/>
</dbReference>